<comment type="caution">
    <text evidence="2">The sequence shown here is derived from an EMBL/GenBank/DDBJ whole genome shotgun (WGS) entry which is preliminary data.</text>
</comment>
<accession>A0ABW3PY42</accession>
<gene>
    <name evidence="2" type="ORF">ACFQ3J_18550</name>
</gene>
<proteinExistence type="predicted"/>
<evidence type="ECO:0000256" key="1">
    <source>
        <dbReference type="SAM" id="Phobius"/>
    </source>
</evidence>
<organism evidence="2 3">
    <name type="scientific">Paenibacillus provencensis</name>
    <dbReference type="NCBI Taxonomy" id="441151"/>
    <lineage>
        <taxon>Bacteria</taxon>
        <taxon>Bacillati</taxon>
        <taxon>Bacillota</taxon>
        <taxon>Bacilli</taxon>
        <taxon>Bacillales</taxon>
        <taxon>Paenibacillaceae</taxon>
        <taxon>Paenibacillus</taxon>
    </lineage>
</organism>
<evidence type="ECO:0000313" key="2">
    <source>
        <dbReference type="EMBL" id="MFD1130168.1"/>
    </source>
</evidence>
<feature type="transmembrane region" description="Helical" evidence="1">
    <location>
        <begin position="19"/>
        <end position="36"/>
    </location>
</feature>
<keyword evidence="3" id="KW-1185">Reference proteome</keyword>
<reference evidence="3" key="1">
    <citation type="journal article" date="2019" name="Int. J. Syst. Evol. Microbiol.">
        <title>The Global Catalogue of Microorganisms (GCM) 10K type strain sequencing project: providing services to taxonomists for standard genome sequencing and annotation.</title>
        <authorList>
            <consortium name="The Broad Institute Genomics Platform"/>
            <consortium name="The Broad Institute Genome Sequencing Center for Infectious Disease"/>
            <person name="Wu L."/>
            <person name="Ma J."/>
        </authorList>
    </citation>
    <scope>NUCLEOTIDE SEQUENCE [LARGE SCALE GENOMIC DNA]</scope>
    <source>
        <strain evidence="3">CCUG 53519</strain>
    </source>
</reference>
<feature type="transmembrane region" description="Helical" evidence="1">
    <location>
        <begin position="43"/>
        <end position="64"/>
    </location>
</feature>
<dbReference type="EMBL" id="JBHTKX010000002">
    <property type="protein sequence ID" value="MFD1130168.1"/>
    <property type="molecule type" value="Genomic_DNA"/>
</dbReference>
<keyword evidence="1" id="KW-1133">Transmembrane helix</keyword>
<dbReference type="RefSeq" id="WP_170862559.1">
    <property type="nucleotide sequence ID" value="NZ_JBHTKX010000002.1"/>
</dbReference>
<protein>
    <recommendedName>
        <fullName evidence="4">DUF2759 family protein</fullName>
    </recommendedName>
</protein>
<keyword evidence="1" id="KW-0472">Membrane</keyword>
<keyword evidence="1" id="KW-0812">Transmembrane</keyword>
<sequence>MLLLAEAGGTTSKFNGFDIFVILFTIIIFIGVVRLIKAPKKNLFAIAFGVVSLIVFLITDYAMIKHWLS</sequence>
<evidence type="ECO:0000313" key="3">
    <source>
        <dbReference type="Proteomes" id="UP001597169"/>
    </source>
</evidence>
<dbReference type="Proteomes" id="UP001597169">
    <property type="component" value="Unassembled WGS sequence"/>
</dbReference>
<name>A0ABW3PY42_9BACL</name>
<evidence type="ECO:0008006" key="4">
    <source>
        <dbReference type="Google" id="ProtNLM"/>
    </source>
</evidence>